<evidence type="ECO:0000313" key="2">
    <source>
        <dbReference type="Proteomes" id="UP000583387"/>
    </source>
</evidence>
<sequence>MAINKGTLSKIHIAKSQLGMDDDTYRTVLGRVAGVRSAKDLTTSQASKLLTEFERMGWKPKPSARAKGKPHNFSKLSGEIEVIEAQLTNMGLPWSYADAIAKRQFGIAKVVWLKKPDQLKAVLAALHVEQEKRGLLANVEELLKLLGEHDPNWRADLESLPKGWEWRRPILKSLVETLRAAASARGLL</sequence>
<evidence type="ECO:0008006" key="3">
    <source>
        <dbReference type="Google" id="ProtNLM"/>
    </source>
</evidence>
<dbReference type="Proteomes" id="UP000583387">
    <property type="component" value="Unassembled WGS sequence"/>
</dbReference>
<accession>A0A7U7I902</accession>
<dbReference type="Pfam" id="PF06252">
    <property type="entry name" value="GemA"/>
    <property type="match status" value="1"/>
</dbReference>
<name>A0A7U7I902_9GAMM</name>
<proteinExistence type="predicted"/>
<evidence type="ECO:0000313" key="1">
    <source>
        <dbReference type="EMBL" id="CAD5107196.1"/>
    </source>
</evidence>
<comment type="caution">
    <text evidence="1">The sequence shown here is derived from an EMBL/GenBank/DDBJ whole genome shotgun (WGS) entry which is preliminary data.</text>
</comment>
<dbReference type="EMBL" id="CAJFCI010000031">
    <property type="protein sequence ID" value="CAD5107196.1"/>
    <property type="molecule type" value="Genomic_DNA"/>
</dbReference>
<organism evidence="1 2">
    <name type="scientific">Zestomonas carbonaria</name>
    <dbReference type="NCBI Taxonomy" id="2762745"/>
    <lineage>
        <taxon>Bacteria</taxon>
        <taxon>Pseudomonadati</taxon>
        <taxon>Pseudomonadota</taxon>
        <taxon>Gammaproteobacteria</taxon>
        <taxon>Pseudomonadales</taxon>
        <taxon>Pseudomonadaceae</taxon>
        <taxon>Zestomonas</taxon>
    </lineage>
</organism>
<dbReference type="RefSeq" id="WP_187670547.1">
    <property type="nucleotide sequence ID" value="NZ_CAJFCI010000031.1"/>
</dbReference>
<dbReference type="InterPro" id="IPR009363">
    <property type="entry name" value="Phage_Mu_Gp16"/>
</dbReference>
<gene>
    <name evidence="1" type="ORF">PSEWESI4_01467</name>
</gene>
<keyword evidence="2" id="KW-1185">Reference proteome</keyword>
<protein>
    <recommendedName>
        <fullName evidence="3">Mu-like prophage protein gp16</fullName>
    </recommendedName>
</protein>
<reference evidence="1 2" key="1">
    <citation type="submission" date="2020-08" db="EMBL/GenBank/DDBJ databases">
        <authorList>
            <person name="Criscuolo A."/>
        </authorList>
    </citation>
    <scope>NUCLEOTIDE SEQUENCE [LARGE SCALE GENOMIC DNA]</scope>
    <source>
        <strain evidence="1">CIP111764</strain>
    </source>
</reference>
<dbReference type="AlphaFoldDB" id="A0A7U7I902"/>